<dbReference type="Gene3D" id="1.25.40.10">
    <property type="entry name" value="Tetratricopeptide repeat domain"/>
    <property type="match status" value="1"/>
</dbReference>
<dbReference type="EMBL" id="GL376573">
    <property type="status" value="NOT_ANNOTATED_CDS"/>
    <property type="molecule type" value="Genomic_DNA"/>
</dbReference>
<dbReference type="eggNOG" id="ENOG502RNUC">
    <property type="taxonomic scope" value="Eukaryota"/>
</dbReference>
<reference evidence="3" key="2">
    <citation type="submission" date="2010-04" db="EMBL/GenBank/DDBJ databases">
        <authorList>
            <person name="Buell R."/>
            <person name="Hamilton J."/>
            <person name="Hostetler J."/>
        </authorList>
    </citation>
    <scope>NUCLEOTIDE SEQUENCE [LARGE SCALE GENOMIC DNA]</scope>
    <source>
        <strain evidence="3">DAOM:BR144</strain>
    </source>
</reference>
<dbReference type="EnsemblProtists" id="PYU1_T005938">
    <property type="protein sequence ID" value="PYU1_T005938"/>
    <property type="gene ID" value="PYU1_G005926"/>
</dbReference>
<dbReference type="Proteomes" id="UP000019132">
    <property type="component" value="Unassembled WGS sequence"/>
</dbReference>
<dbReference type="PROSITE" id="PS50005">
    <property type="entry name" value="TPR"/>
    <property type="match status" value="1"/>
</dbReference>
<accession>K3WLU6</accession>
<keyword evidence="1" id="KW-0802">TPR repeat</keyword>
<dbReference type="SUPFAM" id="SSF48452">
    <property type="entry name" value="TPR-like"/>
    <property type="match status" value="1"/>
</dbReference>
<evidence type="ECO:0000256" key="1">
    <source>
        <dbReference type="PROSITE-ProRule" id="PRU00339"/>
    </source>
</evidence>
<evidence type="ECO:0000313" key="3">
    <source>
        <dbReference type="Proteomes" id="UP000019132"/>
    </source>
</evidence>
<dbReference type="InterPro" id="IPR019734">
    <property type="entry name" value="TPR_rpt"/>
</dbReference>
<protein>
    <submittedName>
        <fullName evidence="2">Uncharacterized protein</fullName>
    </submittedName>
</protein>
<dbReference type="OMA" id="SAIPWLE"/>
<reference evidence="3" key="1">
    <citation type="journal article" date="2010" name="Genome Biol.">
        <title>Genome sequence of the necrotrophic plant pathogen Pythium ultimum reveals original pathogenicity mechanisms and effector repertoire.</title>
        <authorList>
            <person name="Levesque C.A."/>
            <person name="Brouwer H."/>
            <person name="Cano L."/>
            <person name="Hamilton J.P."/>
            <person name="Holt C."/>
            <person name="Huitema E."/>
            <person name="Raffaele S."/>
            <person name="Robideau G.P."/>
            <person name="Thines M."/>
            <person name="Win J."/>
            <person name="Zerillo M.M."/>
            <person name="Beakes G.W."/>
            <person name="Boore J.L."/>
            <person name="Busam D."/>
            <person name="Dumas B."/>
            <person name="Ferriera S."/>
            <person name="Fuerstenberg S.I."/>
            <person name="Gachon C.M."/>
            <person name="Gaulin E."/>
            <person name="Govers F."/>
            <person name="Grenville-Briggs L."/>
            <person name="Horner N."/>
            <person name="Hostetler J."/>
            <person name="Jiang R.H."/>
            <person name="Johnson J."/>
            <person name="Krajaejun T."/>
            <person name="Lin H."/>
            <person name="Meijer H.J."/>
            <person name="Moore B."/>
            <person name="Morris P."/>
            <person name="Phuntmart V."/>
            <person name="Puiu D."/>
            <person name="Shetty J."/>
            <person name="Stajich J.E."/>
            <person name="Tripathy S."/>
            <person name="Wawra S."/>
            <person name="van West P."/>
            <person name="Whitty B.R."/>
            <person name="Coutinho P.M."/>
            <person name="Henrissat B."/>
            <person name="Martin F."/>
            <person name="Thomas P.D."/>
            <person name="Tyler B.M."/>
            <person name="De Vries R.P."/>
            <person name="Kamoun S."/>
            <person name="Yandell M."/>
            <person name="Tisserat N."/>
            <person name="Buell C.R."/>
        </authorList>
    </citation>
    <scope>NUCLEOTIDE SEQUENCE</scope>
    <source>
        <strain evidence="3">DAOM:BR144</strain>
    </source>
</reference>
<name>K3WLU6_GLOUD</name>
<dbReference type="VEuPathDB" id="FungiDB:PYU1_G005926"/>
<evidence type="ECO:0000313" key="2">
    <source>
        <dbReference type="EnsemblProtists" id="PYU1_T005938"/>
    </source>
</evidence>
<dbReference type="STRING" id="431595.K3WLU6"/>
<feature type="repeat" description="TPR" evidence="1">
    <location>
        <begin position="393"/>
        <end position="426"/>
    </location>
</feature>
<dbReference type="InterPro" id="IPR011990">
    <property type="entry name" value="TPR-like_helical_dom_sf"/>
</dbReference>
<reference evidence="2" key="3">
    <citation type="submission" date="2015-02" db="UniProtKB">
        <authorList>
            <consortium name="EnsemblProtists"/>
        </authorList>
    </citation>
    <scope>IDENTIFICATION</scope>
    <source>
        <strain evidence="2">DAOM BR144</strain>
    </source>
</reference>
<dbReference type="InParanoid" id="K3WLU6"/>
<sequence>MAAVLERRPPHKLKQNDWLVKQSFNITSQGGEDGVIAQIFRVLDAFESHDAGRHRRWCVEFGAWDGKHLSNTWNLLHNLHDTWSGVLIEADAGRVAQMQRMYANHPNVTCVNSFIALDGDDRLARILERANPALPRDFDLISIDIDGADYHVWAELEVYDPKVVIVEFNPSIPNNIVYIQARSTNIYHGSSLAALIDLGKKKGYELVSTTTFNAFFVKKQYYALFHIEDNDINKMHDVTMPTEFFQLYDGTIKITGCKKLIWKKLPINDQDIQVLPASERGFPCLPTDFDIVSTAEKHFETCRREQRQDVDFFIQHGREAFQKYSEEDVGRVLRFAIQVCDDAKEKNAAADRVWHVCIEFYQQELSRGKHQHAIKWLKELLLVKPRCSPSERAWIFASTGECFLRERDFEQAEFYLQTALALAPDSKATLKSLAKLYTKTKDLSARDAMVSQLRIFDES</sequence>
<dbReference type="HOGENOM" id="CLU_569135_0_0_1"/>
<dbReference type="AlphaFoldDB" id="K3WLU6"/>
<keyword evidence="3" id="KW-1185">Reference proteome</keyword>
<proteinExistence type="predicted"/>
<organism evidence="2 3">
    <name type="scientific">Globisporangium ultimum (strain ATCC 200006 / CBS 805.95 / DAOM BR144)</name>
    <name type="common">Pythium ultimum</name>
    <dbReference type="NCBI Taxonomy" id="431595"/>
    <lineage>
        <taxon>Eukaryota</taxon>
        <taxon>Sar</taxon>
        <taxon>Stramenopiles</taxon>
        <taxon>Oomycota</taxon>
        <taxon>Peronosporomycetes</taxon>
        <taxon>Pythiales</taxon>
        <taxon>Pythiaceae</taxon>
        <taxon>Globisporangium</taxon>
    </lineage>
</organism>